<feature type="transmembrane region" description="Helical" evidence="1">
    <location>
        <begin position="329"/>
        <end position="356"/>
    </location>
</feature>
<feature type="transmembrane region" description="Helical" evidence="1">
    <location>
        <begin position="451"/>
        <end position="469"/>
    </location>
</feature>
<evidence type="ECO:0000313" key="2">
    <source>
        <dbReference type="EMBL" id="MFC4023517.1"/>
    </source>
</evidence>
<dbReference type="EMBL" id="JBHSAO010000004">
    <property type="protein sequence ID" value="MFC4023517.1"/>
    <property type="molecule type" value="Genomic_DNA"/>
</dbReference>
<organism evidence="2 3">
    <name type="scientific">Oceanobacillus longus</name>
    <dbReference type="NCBI Taxonomy" id="930120"/>
    <lineage>
        <taxon>Bacteria</taxon>
        <taxon>Bacillati</taxon>
        <taxon>Bacillota</taxon>
        <taxon>Bacilli</taxon>
        <taxon>Bacillales</taxon>
        <taxon>Bacillaceae</taxon>
        <taxon>Oceanobacillus</taxon>
    </lineage>
</organism>
<comment type="caution">
    <text evidence="2">The sequence shown here is derived from an EMBL/GenBank/DDBJ whole genome shotgun (WGS) entry which is preliminary data.</text>
</comment>
<evidence type="ECO:0000313" key="3">
    <source>
        <dbReference type="Proteomes" id="UP001595772"/>
    </source>
</evidence>
<name>A0ABV8GY48_9BACI</name>
<reference evidence="3" key="1">
    <citation type="journal article" date="2019" name="Int. J. Syst. Evol. Microbiol.">
        <title>The Global Catalogue of Microorganisms (GCM) 10K type strain sequencing project: providing services to taxonomists for standard genome sequencing and annotation.</title>
        <authorList>
            <consortium name="The Broad Institute Genomics Platform"/>
            <consortium name="The Broad Institute Genome Sequencing Center for Infectious Disease"/>
            <person name="Wu L."/>
            <person name="Ma J."/>
        </authorList>
    </citation>
    <scope>NUCLEOTIDE SEQUENCE [LARGE SCALE GENOMIC DNA]</scope>
    <source>
        <strain evidence="3">IBRC-M 10703</strain>
    </source>
</reference>
<feature type="transmembrane region" description="Helical" evidence="1">
    <location>
        <begin position="200"/>
        <end position="223"/>
    </location>
</feature>
<keyword evidence="1" id="KW-0812">Transmembrane</keyword>
<feature type="transmembrane region" description="Helical" evidence="1">
    <location>
        <begin position="260"/>
        <end position="279"/>
    </location>
</feature>
<feature type="transmembrane region" description="Helical" evidence="1">
    <location>
        <begin position="127"/>
        <end position="153"/>
    </location>
</feature>
<accession>A0ABV8GY48</accession>
<keyword evidence="3" id="KW-1185">Reference proteome</keyword>
<keyword evidence="1" id="KW-0472">Membrane</keyword>
<keyword evidence="1" id="KW-1133">Transmembrane helix</keyword>
<evidence type="ECO:0000256" key="1">
    <source>
        <dbReference type="SAM" id="Phobius"/>
    </source>
</evidence>
<feature type="transmembrane region" description="Helical" evidence="1">
    <location>
        <begin position="285"/>
        <end position="303"/>
    </location>
</feature>
<dbReference type="RefSeq" id="WP_379496025.1">
    <property type="nucleotide sequence ID" value="NZ_JBHSAO010000004.1"/>
</dbReference>
<feature type="transmembrane region" description="Helical" evidence="1">
    <location>
        <begin position="407"/>
        <end position="431"/>
    </location>
</feature>
<feature type="transmembrane region" description="Helical" evidence="1">
    <location>
        <begin position="368"/>
        <end position="395"/>
    </location>
</feature>
<feature type="transmembrane region" description="Helical" evidence="1">
    <location>
        <begin position="173"/>
        <end position="194"/>
    </location>
</feature>
<proteinExistence type="predicted"/>
<feature type="transmembrane region" description="Helical" evidence="1">
    <location>
        <begin position="57"/>
        <end position="75"/>
    </location>
</feature>
<feature type="transmembrane region" description="Helical" evidence="1">
    <location>
        <begin position="6"/>
        <end position="25"/>
    </location>
</feature>
<protein>
    <submittedName>
        <fullName evidence="2">Uncharacterized protein</fullName>
    </submittedName>
</protein>
<dbReference type="Proteomes" id="UP001595772">
    <property type="component" value="Unassembled WGS sequence"/>
</dbReference>
<gene>
    <name evidence="2" type="ORF">ACFOUV_06745</name>
</gene>
<feature type="transmembrane region" description="Helical" evidence="1">
    <location>
        <begin position="32"/>
        <end position="51"/>
    </location>
</feature>
<sequence>MKTVNQWGLTISIIIFTILHFYTYFYENTILLNLLSISGIGIFFFAVIIYTPPKIKMPFGLFIVGMIILIFSDTSMIQGVRDGFLQMRNMIGLLVIVPMISWVLREEPYLEAIMGFGHRLLNTSRKFYFGIISFTQIIAYFLLFGSIPMMYQFVNMILKDEKGEAWEHFKGTAVLRGFALSVMWVVSIPSFAFVVETMDANLGITIVQGMIVSTIGIFVALIFSKFEEKKYGVDLTAGLTTEIEDLLSHSSNKKEMNRHVIEFAVLFISLFGSIFILNAFVEVELLVLIPLVVMVWIGTYYVIKRKINNFFHTAKSYVQKDMARQSYQLCVMLGAGILIFALTQTGFASFVVNGIYSMQEILPFLNVLYFLPFMVIILGFVGLGPLTVMVLVAGILETIYLPYPPELIVLAVTLGSSISILLSPVLMPIIILSGANGLSGFKNGVLFNWKYALVIYVLVMGYVQGRVYLGW</sequence>